<sequence length="173" mass="18326">MANVGRLTKRKLGQRIFDVVACRSCSRSLEADEVENGGSEVPADHHSQVKDQGIAASEGKDEVWAQNPAHTPNDSQRATIGTDDTSTSTTPSDWLTSLRSKCIGIVSASPLGTKDIADPSTKTINEDLSRITDTAASLVTFVLESANDLGSNFPGVGAVGMVLNVVRKVKQCQ</sequence>
<accession>A0A0H2RZP8</accession>
<name>A0A0H2RZP8_9AGAM</name>
<dbReference type="Proteomes" id="UP000053477">
    <property type="component" value="Unassembled WGS sequence"/>
</dbReference>
<evidence type="ECO:0000256" key="1">
    <source>
        <dbReference type="SAM" id="MobiDB-lite"/>
    </source>
</evidence>
<feature type="compositionally biased region" description="Polar residues" evidence="1">
    <location>
        <begin position="68"/>
        <end position="78"/>
    </location>
</feature>
<protein>
    <submittedName>
        <fullName evidence="2">Uncharacterized protein</fullName>
    </submittedName>
</protein>
<organism evidence="2 3">
    <name type="scientific">Schizopora paradoxa</name>
    <dbReference type="NCBI Taxonomy" id="27342"/>
    <lineage>
        <taxon>Eukaryota</taxon>
        <taxon>Fungi</taxon>
        <taxon>Dikarya</taxon>
        <taxon>Basidiomycota</taxon>
        <taxon>Agaricomycotina</taxon>
        <taxon>Agaricomycetes</taxon>
        <taxon>Hymenochaetales</taxon>
        <taxon>Schizoporaceae</taxon>
        <taxon>Schizopora</taxon>
    </lineage>
</organism>
<reference evidence="2 3" key="1">
    <citation type="submission" date="2015-04" db="EMBL/GenBank/DDBJ databases">
        <title>Complete genome sequence of Schizopora paradoxa KUC8140, a cosmopolitan wood degrader in East Asia.</title>
        <authorList>
            <consortium name="DOE Joint Genome Institute"/>
            <person name="Min B."/>
            <person name="Park H."/>
            <person name="Jang Y."/>
            <person name="Kim J.-J."/>
            <person name="Kim K.H."/>
            <person name="Pangilinan J."/>
            <person name="Lipzen A."/>
            <person name="Riley R."/>
            <person name="Grigoriev I.V."/>
            <person name="Spatafora J.W."/>
            <person name="Choi I.-G."/>
        </authorList>
    </citation>
    <scope>NUCLEOTIDE SEQUENCE [LARGE SCALE GENOMIC DNA]</scope>
    <source>
        <strain evidence="2 3">KUC8140</strain>
    </source>
</reference>
<dbReference type="InParanoid" id="A0A0H2RZP8"/>
<evidence type="ECO:0000313" key="3">
    <source>
        <dbReference type="Proteomes" id="UP000053477"/>
    </source>
</evidence>
<proteinExistence type="predicted"/>
<evidence type="ECO:0000313" key="2">
    <source>
        <dbReference type="EMBL" id="KLO17092.1"/>
    </source>
</evidence>
<gene>
    <name evidence="2" type="ORF">SCHPADRAFT_180170</name>
</gene>
<feature type="region of interest" description="Disordered" evidence="1">
    <location>
        <begin position="31"/>
        <end position="91"/>
    </location>
</feature>
<keyword evidence="3" id="KW-1185">Reference proteome</keyword>
<dbReference type="AlphaFoldDB" id="A0A0H2RZP8"/>
<feature type="compositionally biased region" description="Low complexity" evidence="1">
    <location>
        <begin position="79"/>
        <end position="91"/>
    </location>
</feature>
<dbReference type="EMBL" id="KQ085908">
    <property type="protein sequence ID" value="KLO17092.1"/>
    <property type="molecule type" value="Genomic_DNA"/>
</dbReference>